<keyword evidence="2" id="KW-0489">Methyltransferase</keyword>
<keyword evidence="5" id="KW-0680">Restriction system</keyword>
<organism evidence="10 11">
    <name type="scientific">Clostridium magnum DSM 2767</name>
    <dbReference type="NCBI Taxonomy" id="1121326"/>
    <lineage>
        <taxon>Bacteria</taxon>
        <taxon>Bacillati</taxon>
        <taxon>Bacillota</taxon>
        <taxon>Clostridia</taxon>
        <taxon>Eubacteriales</taxon>
        <taxon>Clostridiaceae</taxon>
        <taxon>Clostridium</taxon>
    </lineage>
</organism>
<feature type="domain" description="TaqI-like C-terminal specificity" evidence="9">
    <location>
        <begin position="423"/>
        <end position="537"/>
    </location>
</feature>
<reference evidence="10 11" key="1">
    <citation type="submission" date="2016-04" db="EMBL/GenBank/DDBJ databases">
        <title>Genome sequence of Clostridium magnum DSM 2767.</title>
        <authorList>
            <person name="Poehlein A."/>
            <person name="Uhlig R."/>
            <person name="Fischer R."/>
            <person name="Bahl H."/>
            <person name="Daniel R."/>
        </authorList>
    </citation>
    <scope>NUCLEOTIDE SEQUENCE [LARGE SCALE GENOMIC DNA]</scope>
    <source>
        <strain evidence="10 11">DSM 2767</strain>
    </source>
</reference>
<gene>
    <name evidence="10" type="ORF">CLMAG_09620</name>
</gene>
<dbReference type="InterPro" id="IPR050953">
    <property type="entry name" value="N4_N6_ade-DNA_methylase"/>
</dbReference>
<keyword evidence="6" id="KW-0238">DNA-binding</keyword>
<dbReference type="AlphaFoldDB" id="A0A161Y6G4"/>
<sequence>MGGADLQRNKEVFGAVYEKLTDRQTRKAMGMFYTPDFIVDYILQYTVSELDVLGNPFAKILDPACGAGYFLVKAYDILKYKFKENLTSLNNKYANEVYTIEDNKDENNIVKEIKGSNYWTEENLHYHILRHCLYGADLDPMAVEITKKNLISKEDKTIALKTNIILCDSLLKWEEAIFSKELKTLSCILRKQHKNSRYEDINEDKANQIAECLSEFWSNKFDYIIGNPPYIMLLQSELDEDYWKYILHKYSTIGYKKNTFYLLIERALDKLKPGGRHGFIIPDRYFLTNSYIESRKNLVNNAKIINVTQFSNPIFKEAIVGTAAYIVEKNNYSSDHKISLRLEYSGEEEFQSRELRQKDIAIDKRFILNILTKTNYKNIVEKIKNSSAELKELCEIHVGMMIKDKENNFRYASKRKERTRIAIGRDLGEYIIENENRYCCVDRLQIFGGTKNLEKHYIKPKILLRKTGNSIISSLDQYGVLAEQSAYMIIPFDCSKIYTLLGQIQSNLCNFYFKESLITNPRAYPYIQHYDVERIPINFKLLDDEYDNLIRKIFRIKNKIKDIQFSKLIKNSSYDKILYTYKENKEKVKKLENKLKKYTDESNDTIYSSYELKDSEIDLIESRIDKSRSKELYIDRDSFMPEEDCNDYYSSLVDEIYIILETEIIKLLEYNERYLSIEEVENGLKNKLKNFDDLLRVIKDFKVQKESSHIIKEILKGSSSNWNKYLKNKEVSKKGKKLVKYSKNEYGLSCWPEEIHYIWFLEKRGK</sequence>
<name>A0A161Y6G4_9CLOT</name>
<comment type="catalytic activity">
    <reaction evidence="7">
        <text>a 2'-deoxyadenosine in DNA + S-adenosyl-L-methionine = an N(6)-methyl-2'-deoxyadenosine in DNA + S-adenosyl-L-homocysteine + H(+)</text>
        <dbReference type="Rhea" id="RHEA:15197"/>
        <dbReference type="Rhea" id="RHEA-COMP:12418"/>
        <dbReference type="Rhea" id="RHEA-COMP:12419"/>
        <dbReference type="ChEBI" id="CHEBI:15378"/>
        <dbReference type="ChEBI" id="CHEBI:57856"/>
        <dbReference type="ChEBI" id="CHEBI:59789"/>
        <dbReference type="ChEBI" id="CHEBI:90615"/>
        <dbReference type="ChEBI" id="CHEBI:90616"/>
        <dbReference type="EC" id="2.1.1.72"/>
    </reaction>
</comment>
<dbReference type="GO" id="GO:0009307">
    <property type="term" value="P:DNA restriction-modification system"/>
    <property type="evidence" value="ECO:0007669"/>
    <property type="project" value="UniProtKB-KW"/>
</dbReference>
<keyword evidence="11" id="KW-1185">Reference proteome</keyword>
<dbReference type="PANTHER" id="PTHR33841">
    <property type="entry name" value="DNA METHYLTRANSFERASE YEEA-RELATED"/>
    <property type="match status" value="1"/>
</dbReference>
<evidence type="ECO:0000256" key="5">
    <source>
        <dbReference type="ARBA" id="ARBA00022747"/>
    </source>
</evidence>
<keyword evidence="10" id="KW-0378">Hydrolase</keyword>
<dbReference type="GO" id="GO:0016787">
    <property type="term" value="F:hydrolase activity"/>
    <property type="evidence" value="ECO:0007669"/>
    <property type="project" value="UniProtKB-KW"/>
</dbReference>
<dbReference type="GO" id="GO:0003677">
    <property type="term" value="F:DNA binding"/>
    <property type="evidence" value="ECO:0007669"/>
    <property type="project" value="UniProtKB-KW"/>
</dbReference>
<dbReference type="Pfam" id="PF07669">
    <property type="entry name" value="Eco57I"/>
    <property type="match status" value="1"/>
</dbReference>
<dbReference type="InterPro" id="IPR029063">
    <property type="entry name" value="SAM-dependent_MTases_sf"/>
</dbReference>
<dbReference type="PROSITE" id="PS00092">
    <property type="entry name" value="N6_MTASE"/>
    <property type="match status" value="1"/>
</dbReference>
<dbReference type="PATRIC" id="fig|1121326.3.peg.920"/>
<dbReference type="PRINTS" id="PR00507">
    <property type="entry name" value="N12N6MTFRASE"/>
</dbReference>
<dbReference type="PANTHER" id="PTHR33841:SF6">
    <property type="entry name" value="TYPE II METHYLTRANSFERASE M.HINDII"/>
    <property type="match status" value="1"/>
</dbReference>
<dbReference type="Proteomes" id="UP000076603">
    <property type="component" value="Unassembled WGS sequence"/>
</dbReference>
<keyword evidence="4" id="KW-0949">S-adenosyl-L-methionine</keyword>
<dbReference type="STRING" id="1121326.CLMAG_09620"/>
<evidence type="ECO:0000256" key="4">
    <source>
        <dbReference type="ARBA" id="ARBA00022691"/>
    </source>
</evidence>
<evidence type="ECO:0000256" key="1">
    <source>
        <dbReference type="ARBA" id="ARBA00011900"/>
    </source>
</evidence>
<dbReference type="EMBL" id="LWAE01000001">
    <property type="protein sequence ID" value="KZL93909.1"/>
    <property type="molecule type" value="Genomic_DNA"/>
</dbReference>
<dbReference type="InterPro" id="IPR011639">
    <property type="entry name" value="MethylTrfase_TaqI-like_dom"/>
</dbReference>
<dbReference type="GO" id="GO:0032259">
    <property type="term" value="P:methylation"/>
    <property type="evidence" value="ECO:0007669"/>
    <property type="project" value="UniProtKB-KW"/>
</dbReference>
<dbReference type="InterPro" id="IPR002052">
    <property type="entry name" value="DNA_methylase_N6_adenine_CS"/>
</dbReference>
<keyword evidence="3" id="KW-0808">Transferase</keyword>
<evidence type="ECO:0000256" key="6">
    <source>
        <dbReference type="ARBA" id="ARBA00023125"/>
    </source>
</evidence>
<protein>
    <recommendedName>
        <fullName evidence="1">site-specific DNA-methyltransferase (adenine-specific)</fullName>
        <ecNumber evidence="1">2.1.1.72</ecNumber>
    </recommendedName>
</protein>
<evidence type="ECO:0000313" key="11">
    <source>
        <dbReference type="Proteomes" id="UP000076603"/>
    </source>
</evidence>
<evidence type="ECO:0000259" key="9">
    <source>
        <dbReference type="Pfam" id="PF12950"/>
    </source>
</evidence>
<evidence type="ECO:0000256" key="2">
    <source>
        <dbReference type="ARBA" id="ARBA00022603"/>
    </source>
</evidence>
<feature type="domain" description="Type II methyltransferase M.TaqI-like" evidence="8">
    <location>
        <begin position="131"/>
        <end position="315"/>
    </location>
</feature>
<evidence type="ECO:0000259" key="8">
    <source>
        <dbReference type="Pfam" id="PF07669"/>
    </source>
</evidence>
<dbReference type="EC" id="2.1.1.72" evidence="1"/>
<dbReference type="Gene3D" id="3.40.50.150">
    <property type="entry name" value="Vaccinia Virus protein VP39"/>
    <property type="match status" value="1"/>
</dbReference>
<evidence type="ECO:0000313" key="10">
    <source>
        <dbReference type="EMBL" id="KZL93909.1"/>
    </source>
</evidence>
<accession>A0A161Y6G4</accession>
<evidence type="ECO:0000256" key="3">
    <source>
        <dbReference type="ARBA" id="ARBA00022679"/>
    </source>
</evidence>
<dbReference type="REBASE" id="159094">
    <property type="entry name" value="M1.Cma2767ORF9620P"/>
</dbReference>
<dbReference type="InterPro" id="IPR025931">
    <property type="entry name" value="TaqI_C"/>
</dbReference>
<comment type="caution">
    <text evidence="10">The sequence shown here is derived from an EMBL/GenBank/DDBJ whole genome shotgun (WGS) entry which is preliminary data.</text>
</comment>
<proteinExistence type="predicted"/>
<evidence type="ECO:0000256" key="7">
    <source>
        <dbReference type="ARBA" id="ARBA00047942"/>
    </source>
</evidence>
<dbReference type="Pfam" id="PF12950">
    <property type="entry name" value="TaqI_C"/>
    <property type="match status" value="1"/>
</dbReference>
<dbReference type="GO" id="GO:0009007">
    <property type="term" value="F:site-specific DNA-methyltransferase (adenine-specific) activity"/>
    <property type="evidence" value="ECO:0007669"/>
    <property type="project" value="UniProtKB-EC"/>
</dbReference>
<dbReference type="SUPFAM" id="SSF53335">
    <property type="entry name" value="S-adenosyl-L-methionine-dependent methyltransferases"/>
    <property type="match status" value="1"/>
</dbReference>